<evidence type="ECO:0000313" key="6">
    <source>
        <dbReference type="Proteomes" id="UP000184204"/>
    </source>
</evidence>
<evidence type="ECO:0000313" key="3">
    <source>
        <dbReference type="EMBL" id="AMJ40230.1"/>
    </source>
</evidence>
<dbReference type="OrthoDB" id="9776650at2"/>
<dbReference type="InterPro" id="IPR011528">
    <property type="entry name" value="NERD"/>
</dbReference>
<feature type="domain" description="NERD" evidence="2">
    <location>
        <begin position="53"/>
        <end position="149"/>
    </location>
</feature>
<evidence type="ECO:0000313" key="5">
    <source>
        <dbReference type="Proteomes" id="UP000068026"/>
    </source>
</evidence>
<dbReference type="EMBL" id="CP014223">
    <property type="protein sequence ID" value="AMJ40230.1"/>
    <property type="molecule type" value="Genomic_DNA"/>
</dbReference>
<keyword evidence="1" id="KW-0812">Transmembrane</keyword>
<sequence>MLYIYLLLLFILSPFLLLFVVIIYKFLTFDNQYDKSVYKTIVDIPRSKVFFDKGYYGEYLTVRCLEGISEKEKFLANVYLNKAAKEGQTTEIDVVYINEYGIFVLESKNYSGWIFGNDKAKYWTQSLNKRVKNKFYNPVFQNAGHNFWH</sequence>
<protein>
    <submittedName>
        <fullName evidence="3">Nuclease-related domain protein</fullName>
    </submittedName>
    <submittedName>
        <fullName evidence="4">Nuclease-related domain-containing protein</fullName>
    </submittedName>
</protein>
<evidence type="ECO:0000259" key="2">
    <source>
        <dbReference type="PROSITE" id="PS50965"/>
    </source>
</evidence>
<keyword evidence="5" id="KW-1185">Reference proteome</keyword>
<reference evidence="5" key="2">
    <citation type="submission" date="2016-01" db="EMBL/GenBank/DDBJ databases">
        <authorList>
            <person name="Poehlein A."/>
            <person name="Schlien K."/>
            <person name="Gottschalk G."/>
            <person name="Buckel W."/>
            <person name="Daniel R."/>
        </authorList>
    </citation>
    <scope>NUCLEOTIDE SEQUENCE [LARGE SCALE GENOMIC DNA]</scope>
    <source>
        <strain evidence="5">X2</strain>
    </source>
</reference>
<reference evidence="4" key="4">
    <citation type="submission" date="2016-11" db="EMBL/GenBank/DDBJ databases">
        <authorList>
            <person name="Varghese N."/>
            <person name="Submissions S."/>
        </authorList>
    </citation>
    <scope>NUCLEOTIDE SEQUENCE</scope>
    <source>
        <strain evidence="4">DSM 1682</strain>
    </source>
</reference>
<accession>A0A0X8VCF1</accession>
<organism evidence="4 6">
    <name type="scientific">Anaerotignum propionicum DSM 1682</name>
    <dbReference type="NCBI Taxonomy" id="991789"/>
    <lineage>
        <taxon>Bacteria</taxon>
        <taxon>Bacillati</taxon>
        <taxon>Bacillota</taxon>
        <taxon>Clostridia</taxon>
        <taxon>Lachnospirales</taxon>
        <taxon>Anaerotignaceae</taxon>
        <taxon>Anaerotignum</taxon>
    </lineage>
</organism>
<evidence type="ECO:0000313" key="4">
    <source>
        <dbReference type="EMBL" id="SHE47140.1"/>
    </source>
</evidence>
<dbReference type="EMBL" id="FQUA01000002">
    <property type="protein sequence ID" value="SHE47140.1"/>
    <property type="molecule type" value="Genomic_DNA"/>
</dbReference>
<dbReference type="Proteomes" id="UP000184204">
    <property type="component" value="Unassembled WGS sequence"/>
</dbReference>
<reference evidence="3 5" key="1">
    <citation type="journal article" date="2016" name="Genome Announc.">
        <title>Complete Genome Sequence of the Amino Acid-Fermenting Clostridium propionicum X2 (DSM 1682).</title>
        <authorList>
            <person name="Poehlein A."/>
            <person name="Schlien K."/>
            <person name="Chowdhury N.P."/>
            <person name="Gottschalk G."/>
            <person name="Buckel W."/>
            <person name="Daniel R."/>
        </authorList>
    </citation>
    <scope>NUCLEOTIDE SEQUENCE [LARGE SCALE GENOMIC DNA]</scope>
    <source>
        <strain evidence="3 5">X2</strain>
    </source>
</reference>
<gene>
    <name evidence="3" type="ORF">CPRO_06270</name>
    <name evidence="4" type="ORF">SAMN02745151_00851</name>
</gene>
<dbReference type="Pfam" id="PF08378">
    <property type="entry name" value="NERD"/>
    <property type="match status" value="1"/>
</dbReference>
<dbReference type="RefSeq" id="WP_066047754.1">
    <property type="nucleotide sequence ID" value="NZ_CP014223.1"/>
</dbReference>
<evidence type="ECO:0000256" key="1">
    <source>
        <dbReference type="SAM" id="Phobius"/>
    </source>
</evidence>
<dbReference type="PROSITE" id="PS50965">
    <property type="entry name" value="NERD"/>
    <property type="match status" value="1"/>
</dbReference>
<name>A0A0X8VCF1_ANAPI</name>
<proteinExistence type="predicted"/>
<dbReference type="KEGG" id="cpro:CPRO_06270"/>
<keyword evidence="1" id="KW-1133">Transmembrane helix</keyword>
<reference evidence="6" key="3">
    <citation type="submission" date="2016-11" db="EMBL/GenBank/DDBJ databases">
        <authorList>
            <person name="Jaros S."/>
            <person name="Januszkiewicz K."/>
            <person name="Wedrychowicz H."/>
        </authorList>
    </citation>
    <scope>NUCLEOTIDE SEQUENCE [LARGE SCALE GENOMIC DNA]</scope>
    <source>
        <strain evidence="6">DSM 1682</strain>
    </source>
</reference>
<dbReference type="Proteomes" id="UP000068026">
    <property type="component" value="Chromosome"/>
</dbReference>
<feature type="transmembrane region" description="Helical" evidence="1">
    <location>
        <begin position="6"/>
        <end position="27"/>
    </location>
</feature>
<dbReference type="AlphaFoldDB" id="A0A0X8VCF1"/>
<keyword evidence="1" id="KW-0472">Membrane</keyword>